<dbReference type="RefSeq" id="XP_030997064.1">
    <property type="nucleotide sequence ID" value="XM_031139062.1"/>
</dbReference>
<accession>A0A507B6C2</accession>
<evidence type="ECO:0000313" key="2">
    <source>
        <dbReference type="EMBL" id="TPX15353.1"/>
    </source>
</evidence>
<dbReference type="SUPFAM" id="SSF52317">
    <property type="entry name" value="Class I glutamine amidotransferase-like"/>
    <property type="match status" value="1"/>
</dbReference>
<gene>
    <name evidence="2" type="ORF">E0L32_004630</name>
</gene>
<dbReference type="InterPro" id="IPR029062">
    <property type="entry name" value="Class_I_gatase-like"/>
</dbReference>
<reference evidence="2 3" key="1">
    <citation type="submission" date="2019-06" db="EMBL/GenBank/DDBJ databases">
        <title>Draft genome sequence of the filamentous fungus Phialemoniopsis curvata isolated from diesel fuel.</title>
        <authorList>
            <person name="Varaljay V.A."/>
            <person name="Lyon W.J."/>
            <person name="Crouch A.L."/>
            <person name="Drake C.E."/>
            <person name="Hollomon J.M."/>
            <person name="Nadeau L.J."/>
            <person name="Nunn H.S."/>
            <person name="Stevenson B.S."/>
            <person name="Bojanowski C.L."/>
            <person name="Crookes-Goodson W.J."/>
        </authorList>
    </citation>
    <scope>NUCLEOTIDE SEQUENCE [LARGE SCALE GENOMIC DNA]</scope>
    <source>
        <strain evidence="2 3">D216</strain>
    </source>
</reference>
<dbReference type="Proteomes" id="UP000319257">
    <property type="component" value="Unassembled WGS sequence"/>
</dbReference>
<name>A0A507B6C2_9PEZI</name>
<dbReference type="Pfam" id="PF01965">
    <property type="entry name" value="DJ-1_PfpI"/>
    <property type="match status" value="1"/>
</dbReference>
<comment type="caution">
    <text evidence="2">The sequence shown here is derived from an EMBL/GenBank/DDBJ whole genome shotgun (WGS) entry which is preliminary data.</text>
</comment>
<dbReference type="InterPro" id="IPR052158">
    <property type="entry name" value="INH-QAR"/>
</dbReference>
<dbReference type="InterPro" id="IPR002818">
    <property type="entry name" value="DJ-1/PfpI"/>
</dbReference>
<dbReference type="PANTHER" id="PTHR43130">
    <property type="entry name" value="ARAC-FAMILY TRANSCRIPTIONAL REGULATOR"/>
    <property type="match status" value="1"/>
</dbReference>
<protein>
    <recommendedName>
        <fullName evidence="1">DJ-1/PfpI domain-containing protein</fullName>
    </recommendedName>
</protein>
<dbReference type="Gene3D" id="3.40.50.880">
    <property type="match status" value="1"/>
</dbReference>
<dbReference type="OrthoDB" id="543156at2759"/>
<dbReference type="GeneID" id="41972077"/>
<dbReference type="InParanoid" id="A0A507B6C2"/>
<keyword evidence="3" id="KW-1185">Reference proteome</keyword>
<proteinExistence type="predicted"/>
<evidence type="ECO:0000313" key="3">
    <source>
        <dbReference type="Proteomes" id="UP000319257"/>
    </source>
</evidence>
<dbReference type="AlphaFoldDB" id="A0A507B6C2"/>
<dbReference type="PANTHER" id="PTHR43130:SF7">
    <property type="entry name" value="DJ-1_PFPI DOMAIN-CONTAINING PROTEIN"/>
    <property type="match status" value="1"/>
</dbReference>
<sequence>MASSPALPKKLRIAVLMEAVQATDIMGIDILNGLRNPPPEMADGLAALGPAMAEVGATLAKYQDDMIDIEWFYVASSLEPAHFFLSFKWLPNCTYETCPRDLDIVILGGNMPTWRPAEADRFIKEAFPKTRFWLTTCTGSVWLASAGVLDGKQATTNRAFRPVAKLLHPNVEWVDQRWVVQEKLWEGEGGTGEVWLAAGAIAGFDMIAQFCLQKFNPDHLRDLSFMGLDYYPERAMGQYYEQ</sequence>
<organism evidence="2 3">
    <name type="scientific">Thyridium curvatum</name>
    <dbReference type="NCBI Taxonomy" id="1093900"/>
    <lineage>
        <taxon>Eukaryota</taxon>
        <taxon>Fungi</taxon>
        <taxon>Dikarya</taxon>
        <taxon>Ascomycota</taxon>
        <taxon>Pezizomycotina</taxon>
        <taxon>Sordariomycetes</taxon>
        <taxon>Sordariomycetidae</taxon>
        <taxon>Thyridiales</taxon>
        <taxon>Thyridiaceae</taxon>
        <taxon>Thyridium</taxon>
    </lineage>
</organism>
<evidence type="ECO:0000259" key="1">
    <source>
        <dbReference type="Pfam" id="PF01965"/>
    </source>
</evidence>
<feature type="domain" description="DJ-1/PfpI" evidence="1">
    <location>
        <begin position="86"/>
        <end position="185"/>
    </location>
</feature>
<dbReference type="EMBL" id="SKBQ01000022">
    <property type="protein sequence ID" value="TPX15353.1"/>
    <property type="molecule type" value="Genomic_DNA"/>
</dbReference>